<organism evidence="3 4">
    <name type="scientific">Cryptosporidium muris (strain RN66)</name>
    <dbReference type="NCBI Taxonomy" id="441375"/>
    <lineage>
        <taxon>Eukaryota</taxon>
        <taxon>Sar</taxon>
        <taxon>Alveolata</taxon>
        <taxon>Apicomplexa</taxon>
        <taxon>Conoidasida</taxon>
        <taxon>Coccidia</taxon>
        <taxon>Eucoccidiorida</taxon>
        <taxon>Eimeriorina</taxon>
        <taxon>Cryptosporidiidae</taxon>
        <taxon>Cryptosporidium</taxon>
    </lineage>
</organism>
<dbReference type="GO" id="GO:0042254">
    <property type="term" value="P:ribosome biogenesis"/>
    <property type="evidence" value="ECO:0007669"/>
    <property type="project" value="InterPro"/>
</dbReference>
<dbReference type="InterPro" id="IPR005612">
    <property type="entry name" value="CCAAT-binding_factor"/>
</dbReference>
<dbReference type="EMBL" id="DS989732">
    <property type="protein sequence ID" value="EEA07145.1"/>
    <property type="molecule type" value="Genomic_DNA"/>
</dbReference>
<gene>
    <name evidence="3" type="ORF">CMU_000140</name>
</gene>
<dbReference type="STRING" id="441375.B6AG04"/>
<dbReference type="Pfam" id="PF03914">
    <property type="entry name" value="CBF"/>
    <property type="match status" value="1"/>
</dbReference>
<sequence>MDTLQSDFFGFIDELCSSGKSLRYLHNILNKLSELLILYKSRHLKIIPATLLNFGKSNCIHRNETLYGIEDFKIDMFEVCMKYLLCILNFIIDSPIIDMNIAKKLLRGVLKVQRVRMRLSESAIRILMKWLKNEILIRQCSDVPSKGVVCEKQSYPISFSSYIINNILLRSIKTQDLKTATFLVISNIYKSEYSNSYMSPFFLEYILVKDYLLKYDNLRYHFALHIRNLLEKICYESGDSVGYNTEKRVDPSLELYGCSVDILIGTLLRISFIILNLPKPVNIGKFRNKTDLERGERELANIYKTTANYGSLRSEFEHDSSNWQDKYKTVYQQLWIVYLHAVINMDCDNELSVKVAILKHLLHYIPINIMPHLTNPLEMADAYVMICNGLGKKYLSANKLENTTLSASALSGLFFLIVNYRLNEDYSKCASSCTGYYYNLYSTISVPIFNLPQSSKFLNLLSLSLSSPMLPLKLLAKFIKKLIRVSAISSPSSSALNLILVKKLFNINISYLSSMMSLDNMSQEFNLTAKLLRTRNGDQWNYYKIIDDHENIYSSEYSTNIMLSIDLGLWELYLLRKHIVPSIRHISNFLILESRNIITQSIKERNIYEGLISDEHILRLDIARGINKFFITKKHGSSKSSGSKSRNQYPLSISVNYSLPGDRISRFFGDTDSLFCSS</sequence>
<dbReference type="eggNOG" id="KOG2154">
    <property type="taxonomic scope" value="Eukaryota"/>
</dbReference>
<dbReference type="GeneID" id="6996624"/>
<dbReference type="OrthoDB" id="10263185at2759"/>
<dbReference type="InterPro" id="IPR027193">
    <property type="entry name" value="Noc4"/>
</dbReference>
<dbReference type="AlphaFoldDB" id="B6AG04"/>
<name>B6AG04_CRYMR</name>
<proteinExistence type="inferred from homology"/>
<evidence type="ECO:0000313" key="3">
    <source>
        <dbReference type="EMBL" id="EEA07145.1"/>
    </source>
</evidence>
<dbReference type="RefSeq" id="XP_002141494.1">
    <property type="nucleotide sequence ID" value="XM_002141458.1"/>
</dbReference>
<protein>
    <recommendedName>
        <fullName evidence="2">CCAAT-binding factor domain-containing protein</fullName>
    </recommendedName>
</protein>
<accession>B6AG04</accession>
<dbReference type="GO" id="GO:0032040">
    <property type="term" value="C:small-subunit processome"/>
    <property type="evidence" value="ECO:0007669"/>
    <property type="project" value="TreeGrafter"/>
</dbReference>
<reference evidence="3" key="1">
    <citation type="submission" date="2008-06" db="EMBL/GenBank/DDBJ databases">
        <authorList>
            <person name="Lorenzi H."/>
            <person name="Inman J."/>
            <person name="Miller J."/>
            <person name="Schobel S."/>
            <person name="Amedeo P."/>
            <person name="Caler E.V."/>
            <person name="da Silva J."/>
        </authorList>
    </citation>
    <scope>NUCLEOTIDE SEQUENCE [LARGE SCALE GENOMIC DNA]</scope>
    <source>
        <strain evidence="3">RN66</strain>
    </source>
</reference>
<dbReference type="PANTHER" id="PTHR12455:SF0">
    <property type="entry name" value="NUCLEOLAR COMPLEX PROTEIN 4 HOMOLOG"/>
    <property type="match status" value="1"/>
</dbReference>
<dbReference type="VEuPathDB" id="CryptoDB:CMU_000140"/>
<keyword evidence="4" id="KW-1185">Reference proteome</keyword>
<evidence type="ECO:0000313" key="4">
    <source>
        <dbReference type="Proteomes" id="UP000001460"/>
    </source>
</evidence>
<comment type="similarity">
    <text evidence="1">Belongs to the CBF/MAK21 family.</text>
</comment>
<dbReference type="Proteomes" id="UP000001460">
    <property type="component" value="Unassembled WGS sequence"/>
</dbReference>
<feature type="domain" description="CCAAT-binding factor" evidence="2">
    <location>
        <begin position="408"/>
        <end position="586"/>
    </location>
</feature>
<dbReference type="GO" id="GO:0030692">
    <property type="term" value="C:Noc4p-Nop14p complex"/>
    <property type="evidence" value="ECO:0007669"/>
    <property type="project" value="TreeGrafter"/>
</dbReference>
<evidence type="ECO:0000259" key="2">
    <source>
        <dbReference type="Pfam" id="PF03914"/>
    </source>
</evidence>
<evidence type="ECO:0000256" key="1">
    <source>
        <dbReference type="ARBA" id="ARBA00007797"/>
    </source>
</evidence>
<dbReference type="PANTHER" id="PTHR12455">
    <property type="entry name" value="NUCLEOLAR COMPLEX PROTEIN 4"/>
    <property type="match status" value="1"/>
</dbReference>